<organism evidence="4 5">
    <name type="scientific">Propionicimonas paludicola</name>
    <dbReference type="NCBI Taxonomy" id="185243"/>
    <lineage>
        <taxon>Bacteria</taxon>
        <taxon>Bacillati</taxon>
        <taxon>Actinomycetota</taxon>
        <taxon>Actinomycetes</taxon>
        <taxon>Propionibacteriales</taxon>
        <taxon>Nocardioidaceae</taxon>
        <taxon>Propionicimonas</taxon>
    </lineage>
</organism>
<keyword evidence="2" id="KW-1133">Transmembrane helix</keyword>
<feature type="transmembrane region" description="Helical" evidence="2">
    <location>
        <begin position="166"/>
        <end position="186"/>
    </location>
</feature>
<feature type="chain" id="PRO_5013060876" description="Lipoprotein" evidence="3">
    <location>
        <begin position="22"/>
        <end position="252"/>
    </location>
</feature>
<keyword evidence="2" id="KW-0812">Transmembrane</keyword>
<evidence type="ECO:0000313" key="5">
    <source>
        <dbReference type="Proteomes" id="UP000226079"/>
    </source>
</evidence>
<name>A0A2A9CNR2_9ACTN</name>
<comment type="caution">
    <text evidence="4">The sequence shown here is derived from an EMBL/GenBank/DDBJ whole genome shotgun (WGS) entry which is preliminary data.</text>
</comment>
<keyword evidence="2" id="KW-0472">Membrane</keyword>
<dbReference type="Proteomes" id="UP000226079">
    <property type="component" value="Unassembled WGS sequence"/>
</dbReference>
<proteinExistence type="predicted"/>
<protein>
    <recommendedName>
        <fullName evidence="6">Lipoprotein</fullName>
    </recommendedName>
</protein>
<evidence type="ECO:0000313" key="4">
    <source>
        <dbReference type="EMBL" id="PFG16097.1"/>
    </source>
</evidence>
<dbReference type="EMBL" id="PDJC01000001">
    <property type="protein sequence ID" value="PFG16097.1"/>
    <property type="molecule type" value="Genomic_DNA"/>
</dbReference>
<evidence type="ECO:0000256" key="1">
    <source>
        <dbReference type="SAM" id="MobiDB-lite"/>
    </source>
</evidence>
<keyword evidence="5" id="KW-1185">Reference proteome</keyword>
<keyword evidence="3" id="KW-0732">Signal</keyword>
<dbReference type="AlphaFoldDB" id="A0A2A9CNR2"/>
<sequence>MTRARRIRLAFAAVVITPLLAACTFTGDIAVTEQGTFTVNLLVKDSSDVCSQDFTQSVLEGLTIEKLDDVGSCRVTGTAGAGLAAVLGVTVTHDESGYRLSTSQGMSWWNPNTVDLKVRFPGPITEVEGAEQVGPDEVRVAYNGYEDIPAITIASRSGFGPSKVEWAAGAGLLTGVGLTLLVIWLIRLRRRRLQVAIDWPAPEGFPAGTDAESSPRPDDAAFWSGRDEPAPPVVGERRRSVVDPSTWAPPPG</sequence>
<evidence type="ECO:0000256" key="2">
    <source>
        <dbReference type="SAM" id="Phobius"/>
    </source>
</evidence>
<feature type="compositionally biased region" description="Basic and acidic residues" evidence="1">
    <location>
        <begin position="213"/>
        <end position="241"/>
    </location>
</feature>
<dbReference type="PROSITE" id="PS51257">
    <property type="entry name" value="PROKAR_LIPOPROTEIN"/>
    <property type="match status" value="1"/>
</dbReference>
<reference evidence="4 5" key="1">
    <citation type="submission" date="2017-10" db="EMBL/GenBank/DDBJ databases">
        <title>Sequencing the genomes of 1000 actinobacteria strains.</title>
        <authorList>
            <person name="Klenk H.-P."/>
        </authorList>
    </citation>
    <scope>NUCLEOTIDE SEQUENCE [LARGE SCALE GENOMIC DNA]</scope>
    <source>
        <strain evidence="4 5">DSM 15597</strain>
    </source>
</reference>
<accession>A0A2A9CNR2</accession>
<feature type="region of interest" description="Disordered" evidence="1">
    <location>
        <begin position="201"/>
        <end position="252"/>
    </location>
</feature>
<feature type="signal peptide" evidence="3">
    <location>
        <begin position="1"/>
        <end position="21"/>
    </location>
</feature>
<dbReference type="RefSeq" id="WP_098459669.1">
    <property type="nucleotide sequence ID" value="NZ_PDJC01000001.1"/>
</dbReference>
<evidence type="ECO:0000256" key="3">
    <source>
        <dbReference type="SAM" id="SignalP"/>
    </source>
</evidence>
<gene>
    <name evidence="4" type="ORF">ATK74_0628</name>
</gene>
<evidence type="ECO:0008006" key="6">
    <source>
        <dbReference type="Google" id="ProtNLM"/>
    </source>
</evidence>